<dbReference type="Proteomes" id="UP001201463">
    <property type="component" value="Unassembled WGS sequence"/>
</dbReference>
<evidence type="ECO:0008006" key="4">
    <source>
        <dbReference type="Google" id="ProtNLM"/>
    </source>
</evidence>
<protein>
    <recommendedName>
        <fullName evidence="4">Tc toxin complex TcA C-terminal TcB-binding domain-containing protein</fullName>
    </recommendedName>
</protein>
<sequence length="824" mass="89968">MPSDPVVSAAAPVAAVPPAAPFPDWKLIHLPPRSVLPFGEDEEFKSESPTVLRGLFVDLAEPGGKGVALAELLRRRANATDALEIHADVLRIAVPLQLALKSLRIHARRIEVGAAGSLALLPVEGVGDVSLDVYASQVILERPEVLWRITFLGLPQAFGGADLPGHLSVRRTVDASGQAQVTAPRPVHELVPGDRLQAQFQLGAAKRLQFAKDVPGAPESCSIALELARWVNDTQLCTDGDAAIAAEAAVLAERLSKPLRRAHPVPLLLWGVYHELAKEQAQALALVEAQAQRFFERDEQRGAWRAAADDLLAHYENTSALSRKLRDQARTERDTALEAWNTSRDSLESQRKAVDSAKAAFDAGIEKKRTEIKTELALAGVAIGVSLIAGLVAACSGSGGGANQALDAAKKVEEAQSLLARINKAVEMINKVAGFFEKIHKVYELTSKDVGGLGKLRKFEGWAKKDPAEPVPTAADWEVYRVTVEATLGPAIKLEVNGAEDYLAAMQSLAIRARDALGCGTQWTHCLAVLQQREWECERDEADRKTLEKRRAALGDARPDLQSRMFYERMHDQLKLALLQSLSKLGDAYRYHALAEPAREATADMSAATLNQLVAMAATDMVGALESFKTPPTDWWPEPWRLSSRSSGESARALQRLQQERKLTLTLDPDQLPQFDRVRISEIRVWLQAPHLVDREITIDIATSGLYHDFMRGTHFEFVTAPLDRSFAYVPKGEAGGDGHRAHITHGTKEKQVDDKALFAEPTPFTTWEFAVPQESNAGLDLATVTDVTVQFRGSCMHAHPPRKPAPVKAGTVPEPNPLALRPV</sequence>
<keyword evidence="3" id="KW-1185">Reference proteome</keyword>
<evidence type="ECO:0000256" key="1">
    <source>
        <dbReference type="SAM" id="MobiDB-lite"/>
    </source>
</evidence>
<proteinExistence type="predicted"/>
<evidence type="ECO:0000313" key="3">
    <source>
        <dbReference type="Proteomes" id="UP001201463"/>
    </source>
</evidence>
<gene>
    <name evidence="2" type="ORF">LXT12_08455</name>
</gene>
<dbReference type="EMBL" id="JAJTWT010000003">
    <property type="protein sequence ID" value="MCE4537279.1"/>
    <property type="molecule type" value="Genomic_DNA"/>
</dbReference>
<dbReference type="PANTHER" id="PTHR34714">
    <property type="entry name" value="EGF-LIKE DOMAIN-CONTAINING PROTEIN"/>
    <property type="match status" value="1"/>
</dbReference>
<comment type="caution">
    <text evidence="2">The sequence shown here is derived from an EMBL/GenBank/DDBJ whole genome shotgun (WGS) entry which is preliminary data.</text>
</comment>
<dbReference type="PANTHER" id="PTHR34714:SF2">
    <property type="entry name" value="EGF-LIKE DOMAIN-CONTAINING PROTEIN"/>
    <property type="match status" value="1"/>
</dbReference>
<accession>A0ABS8X918</accession>
<dbReference type="RefSeq" id="WP_233391110.1">
    <property type="nucleotide sequence ID" value="NZ_JAJTWT010000003.1"/>
</dbReference>
<evidence type="ECO:0000313" key="2">
    <source>
        <dbReference type="EMBL" id="MCE4537279.1"/>
    </source>
</evidence>
<feature type="region of interest" description="Disordered" evidence="1">
    <location>
        <begin position="798"/>
        <end position="824"/>
    </location>
</feature>
<organism evidence="2 3">
    <name type="scientific">Pelomonas caseinilytica</name>
    <dbReference type="NCBI Taxonomy" id="2906763"/>
    <lineage>
        <taxon>Bacteria</taxon>
        <taxon>Pseudomonadati</taxon>
        <taxon>Pseudomonadota</taxon>
        <taxon>Betaproteobacteria</taxon>
        <taxon>Burkholderiales</taxon>
        <taxon>Sphaerotilaceae</taxon>
        <taxon>Roseateles</taxon>
    </lineage>
</organism>
<reference evidence="2 3" key="1">
    <citation type="submission" date="2021-12" db="EMBL/GenBank/DDBJ databases">
        <title>Genome seq of p7.</title>
        <authorList>
            <person name="Seo T."/>
        </authorList>
    </citation>
    <scope>NUCLEOTIDE SEQUENCE [LARGE SCALE GENOMIC DNA]</scope>
    <source>
        <strain evidence="2 3">P7</strain>
    </source>
</reference>
<name>A0ABS8X918_9BURK</name>